<feature type="transmembrane region" description="Helical" evidence="5">
    <location>
        <begin position="220"/>
        <end position="238"/>
    </location>
</feature>
<evidence type="ECO:0000259" key="6">
    <source>
        <dbReference type="PROSITE" id="PS50850"/>
    </source>
</evidence>
<evidence type="ECO:0000256" key="4">
    <source>
        <dbReference type="ARBA" id="ARBA00023136"/>
    </source>
</evidence>
<protein>
    <submittedName>
        <fullName evidence="7">MFS transporter</fullName>
    </submittedName>
</protein>
<dbReference type="InterPro" id="IPR036259">
    <property type="entry name" value="MFS_trans_sf"/>
</dbReference>
<dbReference type="Gene3D" id="1.20.1250.20">
    <property type="entry name" value="MFS general substrate transporter like domains"/>
    <property type="match status" value="2"/>
</dbReference>
<feature type="transmembrane region" description="Helical" evidence="5">
    <location>
        <begin position="375"/>
        <end position="396"/>
    </location>
</feature>
<dbReference type="InterPro" id="IPR011701">
    <property type="entry name" value="MFS"/>
</dbReference>
<evidence type="ECO:0000256" key="2">
    <source>
        <dbReference type="ARBA" id="ARBA00022692"/>
    </source>
</evidence>
<reference evidence="8" key="1">
    <citation type="journal article" date="2019" name="Int. J. Syst. Evol. Microbiol.">
        <title>The Global Catalogue of Microorganisms (GCM) 10K type strain sequencing project: providing services to taxonomists for standard genome sequencing and annotation.</title>
        <authorList>
            <consortium name="The Broad Institute Genomics Platform"/>
            <consortium name="The Broad Institute Genome Sequencing Center for Infectious Disease"/>
            <person name="Wu L."/>
            <person name="Ma J."/>
        </authorList>
    </citation>
    <scope>NUCLEOTIDE SEQUENCE [LARGE SCALE GENOMIC DNA]</scope>
    <source>
        <strain evidence="8">JCM 11117</strain>
    </source>
</reference>
<evidence type="ECO:0000256" key="5">
    <source>
        <dbReference type="SAM" id="Phobius"/>
    </source>
</evidence>
<feature type="transmembrane region" description="Helical" evidence="5">
    <location>
        <begin position="53"/>
        <end position="74"/>
    </location>
</feature>
<evidence type="ECO:0000313" key="8">
    <source>
        <dbReference type="Proteomes" id="UP001499967"/>
    </source>
</evidence>
<evidence type="ECO:0000256" key="3">
    <source>
        <dbReference type="ARBA" id="ARBA00022989"/>
    </source>
</evidence>
<feature type="transmembrane region" description="Helical" evidence="5">
    <location>
        <begin position="312"/>
        <end position="338"/>
    </location>
</feature>
<organism evidence="7 8">
    <name type="scientific">Pseudonocardia zijingensis</name>
    <dbReference type="NCBI Taxonomy" id="153376"/>
    <lineage>
        <taxon>Bacteria</taxon>
        <taxon>Bacillati</taxon>
        <taxon>Actinomycetota</taxon>
        <taxon>Actinomycetes</taxon>
        <taxon>Pseudonocardiales</taxon>
        <taxon>Pseudonocardiaceae</taxon>
        <taxon>Pseudonocardia</taxon>
    </lineage>
</organism>
<dbReference type="PANTHER" id="PTHR23527:SF1">
    <property type="entry name" value="BLL3282 PROTEIN"/>
    <property type="match status" value="1"/>
</dbReference>
<dbReference type="PROSITE" id="PS50850">
    <property type="entry name" value="MFS"/>
    <property type="match status" value="1"/>
</dbReference>
<keyword evidence="8" id="KW-1185">Reference proteome</keyword>
<keyword evidence="2 5" id="KW-0812">Transmembrane</keyword>
<dbReference type="InterPro" id="IPR052952">
    <property type="entry name" value="MFS-Transporter"/>
</dbReference>
<keyword evidence="3 5" id="KW-1133">Transmembrane helix</keyword>
<comment type="caution">
    <text evidence="7">The sequence shown here is derived from an EMBL/GenBank/DDBJ whole genome shotgun (WGS) entry which is preliminary data.</text>
</comment>
<feature type="transmembrane region" description="Helical" evidence="5">
    <location>
        <begin position="258"/>
        <end position="278"/>
    </location>
</feature>
<dbReference type="Proteomes" id="UP001499967">
    <property type="component" value="Unassembled WGS sequence"/>
</dbReference>
<dbReference type="EMBL" id="BAAAHP010000075">
    <property type="protein sequence ID" value="GAA0935649.1"/>
    <property type="molecule type" value="Genomic_DNA"/>
</dbReference>
<gene>
    <name evidence="7" type="ORF">GCM10009559_27340</name>
</gene>
<name>A0ABP4AET7_9PSEU</name>
<feature type="domain" description="Major facilitator superfamily (MFS) profile" evidence="6">
    <location>
        <begin position="20"/>
        <end position="401"/>
    </location>
</feature>
<dbReference type="SUPFAM" id="SSF103473">
    <property type="entry name" value="MFS general substrate transporter"/>
    <property type="match status" value="1"/>
</dbReference>
<dbReference type="Pfam" id="PF07690">
    <property type="entry name" value="MFS_1"/>
    <property type="match status" value="1"/>
</dbReference>
<dbReference type="RefSeq" id="WP_343941722.1">
    <property type="nucleotide sequence ID" value="NZ_BAAAHP010000075.1"/>
</dbReference>
<comment type="subcellular location">
    <subcellularLocation>
        <location evidence="1">Cell membrane</location>
        <topology evidence="1">Multi-pass membrane protein</topology>
    </subcellularLocation>
</comment>
<proteinExistence type="predicted"/>
<keyword evidence="4 5" id="KW-0472">Membrane</keyword>
<feature type="transmembrane region" description="Helical" evidence="5">
    <location>
        <begin position="15"/>
        <end position="33"/>
    </location>
</feature>
<dbReference type="InterPro" id="IPR020846">
    <property type="entry name" value="MFS_dom"/>
</dbReference>
<feature type="transmembrane region" description="Helical" evidence="5">
    <location>
        <begin position="115"/>
        <end position="136"/>
    </location>
</feature>
<feature type="transmembrane region" description="Helical" evidence="5">
    <location>
        <begin position="350"/>
        <end position="369"/>
    </location>
</feature>
<accession>A0ABP4AET7</accession>
<feature type="transmembrane region" description="Helical" evidence="5">
    <location>
        <begin position="86"/>
        <end position="109"/>
    </location>
</feature>
<feature type="transmembrane region" description="Helical" evidence="5">
    <location>
        <begin position="175"/>
        <end position="194"/>
    </location>
</feature>
<feature type="transmembrane region" description="Helical" evidence="5">
    <location>
        <begin position="143"/>
        <end position="163"/>
    </location>
</feature>
<evidence type="ECO:0000313" key="7">
    <source>
        <dbReference type="EMBL" id="GAA0935649.1"/>
    </source>
</evidence>
<sequence>MTSVHPGVRRTTSPAYRWVVLAMSWAAFTMTSVDRSTWGPASAAVSDSLGVPLAALGVFATGYYLGYVVSNAGGGVLTDWLGPRRVLAVSGAAAGLAMIAFGSSTSIAVGLALQAAVGLFAGVDYAAGLKLISVWFEPGERGLAAGVFMTATSLGTVIANAVVPSLIAASGWGTSYHVFGAVTVGIALLCLLLVRNGSAQTAAGSRAMPDVRPLLRNRDLLLLGLAGFGGLWGTYGFVTWSNTLMVKGSGIDPVHAGLVVVIFASIAIAVKPVVGWVCDRLGLGLRLPVAVLLAYFGVVLLVFGTLDSLTWFLVVAPLLGIGAYAYSPLTAAMTPLLVDSRVAGSAAGGVNAFWQLGSVIVPAAIGPVFAATGSFAAAFAALAAGPLIGAVITLFIRVPADAVRPR</sequence>
<evidence type="ECO:0000256" key="1">
    <source>
        <dbReference type="ARBA" id="ARBA00004651"/>
    </source>
</evidence>
<dbReference type="PANTHER" id="PTHR23527">
    <property type="entry name" value="BLL3282 PROTEIN"/>
    <property type="match status" value="1"/>
</dbReference>
<feature type="transmembrane region" description="Helical" evidence="5">
    <location>
        <begin position="285"/>
        <end position="306"/>
    </location>
</feature>